<sequence>MEIYFFILWFVDSVTILPYMLTYMYWDTNIVHVIILLYIFIIVK</sequence>
<organism evidence="3 4">
    <name type="scientific">Bacteroides fragilis str. 3998T(B)3</name>
    <dbReference type="NCBI Taxonomy" id="1339316"/>
    <lineage>
        <taxon>Bacteria</taxon>
        <taxon>Pseudomonadati</taxon>
        <taxon>Bacteroidota</taxon>
        <taxon>Bacteroidia</taxon>
        <taxon>Bacteroidales</taxon>
        <taxon>Bacteroidaceae</taxon>
        <taxon>Bacteroides</taxon>
    </lineage>
</organism>
<evidence type="ECO:0000313" key="4">
    <source>
        <dbReference type="Proteomes" id="UP000020773"/>
    </source>
</evidence>
<keyword evidence="1" id="KW-0812">Transmembrane</keyword>
<name>A0A015U2K3_BACFG</name>
<keyword evidence="1" id="KW-1133">Transmembrane helix</keyword>
<dbReference type="AlphaFoldDB" id="A0A015U2K3"/>
<accession>A0A015U2K3</accession>
<evidence type="ECO:0000313" key="2">
    <source>
        <dbReference type="EMBL" id="EXY89041.1"/>
    </source>
</evidence>
<gene>
    <name evidence="3" type="ORF">M125_2305</name>
    <name evidence="2" type="ORF">M125_4314</name>
</gene>
<comment type="caution">
    <text evidence="3">The sequence shown here is derived from an EMBL/GenBank/DDBJ whole genome shotgun (WGS) entry which is preliminary data.</text>
</comment>
<dbReference type="EMBL" id="JGDB01000261">
    <property type="protein sequence ID" value="EXY89041.1"/>
    <property type="molecule type" value="Genomic_DNA"/>
</dbReference>
<dbReference type="EMBL" id="JGDB01000094">
    <property type="protein sequence ID" value="EXY90964.1"/>
    <property type="molecule type" value="Genomic_DNA"/>
</dbReference>
<evidence type="ECO:0000313" key="3">
    <source>
        <dbReference type="EMBL" id="EXY90964.1"/>
    </source>
</evidence>
<protein>
    <submittedName>
        <fullName evidence="3">Putative membrane protein</fullName>
    </submittedName>
</protein>
<proteinExistence type="predicted"/>
<dbReference type="PATRIC" id="fig|1339316.3.peg.2212"/>
<reference evidence="3 4" key="1">
    <citation type="submission" date="2014-02" db="EMBL/GenBank/DDBJ databases">
        <authorList>
            <person name="Sears C."/>
            <person name="Carroll K."/>
            <person name="Sack B.R."/>
            <person name="Qadri F."/>
            <person name="Myers L.L."/>
            <person name="Chung G.-T."/>
            <person name="Escheverria P."/>
            <person name="Fraser C.M."/>
            <person name="Sadzewicz L."/>
            <person name="Shefchek K.A."/>
            <person name="Tallon L."/>
            <person name="Das S.P."/>
            <person name="Daugherty S."/>
            <person name="Mongodin E.F."/>
        </authorList>
    </citation>
    <scope>NUCLEOTIDE SEQUENCE [LARGE SCALE GENOMIC DNA]</scope>
    <source>
        <strain evidence="3">3998T</strain>
        <strain evidence="4">3998T(B)3</strain>
    </source>
</reference>
<dbReference type="Proteomes" id="UP000020773">
    <property type="component" value="Unassembled WGS sequence"/>
</dbReference>
<keyword evidence="1" id="KW-0472">Membrane</keyword>
<feature type="transmembrane region" description="Helical" evidence="1">
    <location>
        <begin position="23"/>
        <end position="43"/>
    </location>
</feature>
<evidence type="ECO:0000256" key="1">
    <source>
        <dbReference type="SAM" id="Phobius"/>
    </source>
</evidence>